<evidence type="ECO:0000256" key="4">
    <source>
        <dbReference type="ARBA" id="ARBA00022679"/>
    </source>
</evidence>
<dbReference type="InterPro" id="IPR004960">
    <property type="entry name" value="LipA_acyltrans"/>
</dbReference>
<keyword evidence="8" id="KW-1185">Reference proteome</keyword>
<dbReference type="RefSeq" id="WP_189571358.1">
    <property type="nucleotide sequence ID" value="NZ_BMXU01000001.1"/>
</dbReference>
<dbReference type="Proteomes" id="UP001595607">
    <property type="component" value="Unassembled WGS sequence"/>
</dbReference>
<protein>
    <submittedName>
        <fullName evidence="7">Lysophospholipid acyltransferase family protein</fullName>
    </submittedName>
</protein>
<evidence type="ECO:0000313" key="7">
    <source>
        <dbReference type="EMBL" id="MFC3302718.1"/>
    </source>
</evidence>
<keyword evidence="4" id="KW-0808">Transferase</keyword>
<evidence type="ECO:0000256" key="3">
    <source>
        <dbReference type="ARBA" id="ARBA00022519"/>
    </source>
</evidence>
<evidence type="ECO:0000256" key="2">
    <source>
        <dbReference type="ARBA" id="ARBA00022475"/>
    </source>
</evidence>
<dbReference type="GO" id="GO:0016746">
    <property type="term" value="F:acyltransferase activity"/>
    <property type="evidence" value="ECO:0007669"/>
    <property type="project" value="UniProtKB-KW"/>
</dbReference>
<name>A0ABV7MBI7_9PROT</name>
<comment type="subcellular location">
    <subcellularLocation>
        <location evidence="1">Cell inner membrane</location>
    </subcellularLocation>
</comment>
<gene>
    <name evidence="7" type="ORF">ACFONP_08235</name>
</gene>
<keyword evidence="2" id="KW-1003">Cell membrane</keyword>
<dbReference type="PANTHER" id="PTHR30606">
    <property type="entry name" value="LIPID A BIOSYNTHESIS LAUROYL ACYLTRANSFERASE"/>
    <property type="match status" value="1"/>
</dbReference>
<keyword evidence="5" id="KW-0472">Membrane</keyword>
<reference evidence="8" key="1">
    <citation type="journal article" date="2019" name="Int. J. Syst. Evol. Microbiol.">
        <title>The Global Catalogue of Microorganisms (GCM) 10K type strain sequencing project: providing services to taxonomists for standard genome sequencing and annotation.</title>
        <authorList>
            <consortium name="The Broad Institute Genomics Platform"/>
            <consortium name="The Broad Institute Genome Sequencing Center for Infectious Disease"/>
            <person name="Wu L."/>
            <person name="Ma J."/>
        </authorList>
    </citation>
    <scope>NUCLEOTIDE SEQUENCE [LARGE SCALE GENOMIC DNA]</scope>
    <source>
        <strain evidence="8">KCTC 22245</strain>
    </source>
</reference>
<keyword evidence="6 7" id="KW-0012">Acyltransferase</keyword>
<dbReference type="PANTHER" id="PTHR30606:SF9">
    <property type="entry name" value="LIPID A BIOSYNTHESIS LAUROYLTRANSFERASE"/>
    <property type="match status" value="1"/>
</dbReference>
<evidence type="ECO:0000313" key="8">
    <source>
        <dbReference type="Proteomes" id="UP001595607"/>
    </source>
</evidence>
<dbReference type="EMBL" id="JBHRVA010000002">
    <property type="protein sequence ID" value="MFC3302718.1"/>
    <property type="molecule type" value="Genomic_DNA"/>
</dbReference>
<comment type="caution">
    <text evidence="7">The sequence shown here is derived from an EMBL/GenBank/DDBJ whole genome shotgun (WGS) entry which is preliminary data.</text>
</comment>
<dbReference type="Pfam" id="PF03279">
    <property type="entry name" value="Lip_A_acyltrans"/>
    <property type="match status" value="1"/>
</dbReference>
<accession>A0ABV7MBI7</accession>
<organism evidence="7 8">
    <name type="scientific">Parvularcula lutaonensis</name>
    <dbReference type="NCBI Taxonomy" id="491923"/>
    <lineage>
        <taxon>Bacteria</taxon>
        <taxon>Pseudomonadati</taxon>
        <taxon>Pseudomonadota</taxon>
        <taxon>Alphaproteobacteria</taxon>
        <taxon>Parvularculales</taxon>
        <taxon>Parvularculaceae</taxon>
        <taxon>Parvularcula</taxon>
    </lineage>
</organism>
<proteinExistence type="predicted"/>
<evidence type="ECO:0000256" key="5">
    <source>
        <dbReference type="ARBA" id="ARBA00023136"/>
    </source>
</evidence>
<evidence type="ECO:0000256" key="6">
    <source>
        <dbReference type="ARBA" id="ARBA00023315"/>
    </source>
</evidence>
<keyword evidence="3" id="KW-0997">Cell inner membrane</keyword>
<evidence type="ECO:0000256" key="1">
    <source>
        <dbReference type="ARBA" id="ARBA00004533"/>
    </source>
</evidence>
<dbReference type="CDD" id="cd07984">
    <property type="entry name" value="LPLAT_LABLAT-like"/>
    <property type="match status" value="1"/>
</dbReference>
<sequence length="309" mass="34652">MSETTAPAWDADIALPEPRKNKPVTVGRRIEAGLFLGLLWLMGQMPIERASDFLGKTMRVLGPLVRKVHKRGDANLRLIYPDMTQAERSAILRDCWENVGRTMAEYAHIEELADRVQVENIDALREFTRGGKQAIYFSGHFANWEALGAMLRKEGAQFGSVYRAPNNALVDKKIIELRGKAMTRLQIPKGKRGGRDLLTALKNGYSLTMLVDQKLNDGIEVPLLGYPAMTAPAAARLAKKMGIPLVPLQIIRRPGPRFVVTMHKPIEAGDRSVEEVTAEVNEVLGSFILARPEQWLWFHRRWPAEITPA</sequence>